<dbReference type="GO" id="GO:0004332">
    <property type="term" value="F:fructose-bisphosphate aldolase activity"/>
    <property type="evidence" value="ECO:0007669"/>
    <property type="project" value="UniProtKB-EC"/>
</dbReference>
<evidence type="ECO:0000256" key="2">
    <source>
        <dbReference type="ARBA" id="ARBA00004714"/>
    </source>
</evidence>
<protein>
    <recommendedName>
        <fullName evidence="8">Probable fructose-bisphosphate aldolase class 1</fullName>
        <ecNumber evidence="4">4.1.2.13</ecNumber>
    </recommendedName>
    <alternativeName>
        <fullName evidence="7">Fructose-bisphosphate aldolase class I</fullName>
    </alternativeName>
</protein>
<dbReference type="EC" id="4.1.2.13" evidence="4"/>
<dbReference type="NCBIfam" id="NF033379">
    <property type="entry name" value="FrucBisAld_I"/>
    <property type="match status" value="1"/>
</dbReference>
<dbReference type="PANTHER" id="PTHR11627">
    <property type="entry name" value="FRUCTOSE-BISPHOSPHATE ALDOLASE"/>
    <property type="match status" value="1"/>
</dbReference>
<dbReference type="SUPFAM" id="SSF51569">
    <property type="entry name" value="Aldolase"/>
    <property type="match status" value="1"/>
</dbReference>
<comment type="pathway">
    <text evidence="2">Carbohydrate degradation; glycolysis; D-glyceraldehyde 3-phosphate and glycerone phosphate from D-glucose: step 4/4.</text>
</comment>
<evidence type="ECO:0000256" key="8">
    <source>
        <dbReference type="ARBA" id="ARBA00072515"/>
    </source>
</evidence>
<keyword evidence="5" id="KW-0324">Glycolysis</keyword>
<dbReference type="FunFam" id="3.20.20.70:FF:000140">
    <property type="entry name" value="Fructose-bisphosphate aldolase"/>
    <property type="match status" value="1"/>
</dbReference>
<comment type="similarity">
    <text evidence="3">Belongs to the class I fructose-bisphosphate aldolase family.</text>
</comment>
<evidence type="ECO:0000256" key="1">
    <source>
        <dbReference type="ARBA" id="ARBA00000441"/>
    </source>
</evidence>
<reference evidence="9" key="1">
    <citation type="submission" date="2015-09" db="EMBL/GenBank/DDBJ databases">
        <title>Draft Genome Sequences of Two Novel Amoeba-resistant Intranuclear Bacteria, Candidatus Berkiella cookevillensis and Candidatus Berkiella aquae.</title>
        <authorList>
            <person name="Mehari Y.T."/>
            <person name="Arivett B.A."/>
            <person name="Farone A.L."/>
            <person name="Gunderson J.H."/>
            <person name="Farone M.B."/>
        </authorList>
    </citation>
    <scope>NUCLEOTIDE SEQUENCE [LARGE SCALE GENOMIC DNA]</scope>
    <source>
        <strain evidence="9">CC99</strain>
    </source>
</reference>
<comment type="caution">
    <text evidence="9">The sequence shown here is derived from an EMBL/GenBank/DDBJ whole genome shotgun (WGS) entry which is preliminary data.</text>
</comment>
<dbReference type="Pfam" id="PF00274">
    <property type="entry name" value="Glycolytic"/>
    <property type="match status" value="1"/>
</dbReference>
<evidence type="ECO:0000256" key="5">
    <source>
        <dbReference type="ARBA" id="ARBA00023152"/>
    </source>
</evidence>
<dbReference type="InterPro" id="IPR013785">
    <property type="entry name" value="Aldolase_TIM"/>
</dbReference>
<comment type="catalytic activity">
    <reaction evidence="1">
        <text>beta-D-fructose 1,6-bisphosphate = D-glyceraldehyde 3-phosphate + dihydroxyacetone phosphate</text>
        <dbReference type="Rhea" id="RHEA:14729"/>
        <dbReference type="ChEBI" id="CHEBI:32966"/>
        <dbReference type="ChEBI" id="CHEBI:57642"/>
        <dbReference type="ChEBI" id="CHEBI:59776"/>
        <dbReference type="EC" id="4.1.2.13"/>
    </reaction>
</comment>
<dbReference type="Gene3D" id="3.20.20.70">
    <property type="entry name" value="Aldolase class I"/>
    <property type="match status" value="1"/>
</dbReference>
<evidence type="ECO:0000313" key="9">
    <source>
        <dbReference type="EMBL" id="KRG19961.1"/>
    </source>
</evidence>
<gene>
    <name evidence="9" type="ORF">CC99x_00182</name>
</gene>
<dbReference type="UniPathway" id="UPA00109">
    <property type="reaction ID" value="UER00183"/>
</dbReference>
<dbReference type="PATRIC" id="fig|1590042.3.peg.186"/>
<dbReference type="STRING" id="437022.CC99x_00182"/>
<proteinExistence type="inferred from homology"/>
<evidence type="ECO:0000256" key="3">
    <source>
        <dbReference type="ARBA" id="ARBA00010387"/>
    </source>
</evidence>
<name>A0A0Q9YJQ2_9GAMM</name>
<dbReference type="OrthoDB" id="9793595at2"/>
<keyword evidence="6" id="KW-0456">Lyase</keyword>
<evidence type="ECO:0000256" key="6">
    <source>
        <dbReference type="ARBA" id="ARBA00023239"/>
    </source>
</evidence>
<organism evidence="9">
    <name type="scientific">Candidatus Berkiella cookevillensis</name>
    <dbReference type="NCBI Taxonomy" id="437022"/>
    <lineage>
        <taxon>Bacteria</taxon>
        <taxon>Pseudomonadati</taxon>
        <taxon>Pseudomonadota</taxon>
        <taxon>Gammaproteobacteria</taxon>
        <taxon>Candidatus Berkiellales</taxon>
        <taxon>Candidatus Berkiellaceae</taxon>
        <taxon>Candidatus Berkiella</taxon>
    </lineage>
</organism>
<sequence length="339" mass="37073">MNTVNARHLSEIINKIIQPAKGILAADESLATITKRFESIRLEPTEENRRAYRELLFTTPGLSQYISGIILFEESLQQKTTSGLSFVQCLEQQDIVPGIKVDKGLIPLVNVENDKITQGLDGLTDRVAAYKSQGAKFAKWRAVFQVSPKPSSLAIKTNANSLGMYAAICQHHAIVPIVEPEILIDGSHTLAECAAITEEVLRSVFKALAKHNVLLEYIVLKPSMVLPGKTAVTQNSISEIAQATIGVFRRTVPAAVPSINFLSGGQSPEQATAILNAIHQLSNQPWNLSFSYGRALQDPCLKIWEGKTENNLKAQQALLKRARLNSAAMLGSYDSSQEV</sequence>
<accession>A0A0Q9YJQ2</accession>
<dbReference type="AlphaFoldDB" id="A0A0Q9YJQ2"/>
<dbReference type="EMBL" id="LKHV01000001">
    <property type="protein sequence ID" value="KRG19961.1"/>
    <property type="molecule type" value="Genomic_DNA"/>
</dbReference>
<evidence type="ECO:0000256" key="7">
    <source>
        <dbReference type="ARBA" id="ARBA00029799"/>
    </source>
</evidence>
<dbReference type="InterPro" id="IPR000741">
    <property type="entry name" value="FBA_I"/>
</dbReference>
<evidence type="ECO:0000256" key="4">
    <source>
        <dbReference type="ARBA" id="ARBA00013068"/>
    </source>
</evidence>
<dbReference type="GO" id="GO:0006096">
    <property type="term" value="P:glycolytic process"/>
    <property type="evidence" value="ECO:0007669"/>
    <property type="project" value="UniProtKB-UniPathway"/>
</dbReference>